<evidence type="ECO:0000256" key="4">
    <source>
        <dbReference type="ARBA" id="ARBA00022723"/>
    </source>
</evidence>
<keyword evidence="7 11" id="KW-1133">Transmembrane helix</keyword>
<evidence type="ECO:0000256" key="10">
    <source>
        <dbReference type="RuleBase" id="RU003983"/>
    </source>
</evidence>
<dbReference type="GO" id="GO:0046872">
    <property type="term" value="F:metal ion binding"/>
    <property type="evidence" value="ECO:0007669"/>
    <property type="project" value="UniProtKB-KW"/>
</dbReference>
<comment type="cofactor">
    <cofactor evidence="10">
        <name>Zn(2+)</name>
        <dbReference type="ChEBI" id="CHEBI:29105"/>
    </cofactor>
    <text evidence="10">Binds 1 zinc ion per subunit.</text>
</comment>
<dbReference type="GO" id="GO:0006508">
    <property type="term" value="P:proteolysis"/>
    <property type="evidence" value="ECO:0007669"/>
    <property type="project" value="UniProtKB-KW"/>
</dbReference>
<proteinExistence type="inferred from homology"/>
<evidence type="ECO:0000313" key="13">
    <source>
        <dbReference type="EMBL" id="PSK89670.1"/>
    </source>
</evidence>
<gene>
    <name evidence="13" type="ORF">CLV63_12564</name>
</gene>
<keyword evidence="5 10" id="KW-0378">Hydrolase</keyword>
<dbReference type="InterPro" id="IPR050083">
    <property type="entry name" value="HtpX_protease"/>
</dbReference>
<keyword evidence="1" id="KW-1003">Cell membrane</keyword>
<evidence type="ECO:0000256" key="9">
    <source>
        <dbReference type="ARBA" id="ARBA00023136"/>
    </source>
</evidence>
<dbReference type="Proteomes" id="UP000240542">
    <property type="component" value="Unassembled WGS sequence"/>
</dbReference>
<reference evidence="13 14" key="1">
    <citation type="submission" date="2018-03" db="EMBL/GenBank/DDBJ databases">
        <title>Genomic Encyclopedia of Archaeal and Bacterial Type Strains, Phase II (KMG-II): from individual species to whole genera.</title>
        <authorList>
            <person name="Goeker M."/>
        </authorList>
    </citation>
    <scope>NUCLEOTIDE SEQUENCE [LARGE SCALE GENOMIC DNA]</scope>
    <source>
        <strain evidence="13 14">DSM 45312</strain>
    </source>
</reference>
<dbReference type="OrthoDB" id="15218at2"/>
<comment type="caution">
    <text evidence="13">The sequence shown here is derived from an EMBL/GenBank/DDBJ whole genome shotgun (WGS) entry which is preliminary data.</text>
</comment>
<evidence type="ECO:0000256" key="2">
    <source>
        <dbReference type="ARBA" id="ARBA00022670"/>
    </source>
</evidence>
<feature type="domain" description="Peptidase M48" evidence="12">
    <location>
        <begin position="76"/>
        <end position="338"/>
    </location>
</feature>
<evidence type="ECO:0000313" key="14">
    <source>
        <dbReference type="Proteomes" id="UP000240542"/>
    </source>
</evidence>
<keyword evidence="9 11" id="KW-0472">Membrane</keyword>
<feature type="transmembrane region" description="Helical" evidence="11">
    <location>
        <begin position="223"/>
        <end position="250"/>
    </location>
</feature>
<name>A0A2P8CXI3_9ACTN</name>
<keyword evidence="3 11" id="KW-0812">Transmembrane</keyword>
<organism evidence="13 14">
    <name type="scientific">Murinocardiopsis flavida</name>
    <dbReference type="NCBI Taxonomy" id="645275"/>
    <lineage>
        <taxon>Bacteria</taxon>
        <taxon>Bacillati</taxon>
        <taxon>Actinomycetota</taxon>
        <taxon>Actinomycetes</taxon>
        <taxon>Streptosporangiales</taxon>
        <taxon>Nocardiopsidaceae</taxon>
        <taxon>Murinocardiopsis</taxon>
    </lineage>
</organism>
<dbReference type="PROSITE" id="PS51257">
    <property type="entry name" value="PROKAR_LIPOPROTEIN"/>
    <property type="match status" value="1"/>
</dbReference>
<sequence length="365" mass="38218">MVRQSVPQDPRLTRRMLLSLGLVLACYLGAIGLALRLGAPWWAILAFAAAALAAQYVVGTRAVGTGLTKHDLGADREPHLHRTVERLCALAGIAKPRIRVIEIDAPNAFAYGRGGRAASLCVTRGLLDRLDTAEIEAVVAHELSHVANRDALVMTIASFLGLACAHLALALDAAGTWSESRLRAYDRRHGVGLVGGGDSGEEQAAPRRGGKALATLVLIPTTAVFYLGFGGFMIVFAIVSALVALVGLLFTLPLSRTREYAADRAAAYLTGRPSALSSALLKAGAEHAGIPRADARALRHAAAFCIVPMTEGSGTTVRTTGGGLLSSHPSIEDRIRRLAVVARELGGVAPDAREPSGRRGSAAPR</sequence>
<dbReference type="Gene3D" id="3.30.2010.10">
    <property type="entry name" value="Metalloproteases ('zincins'), catalytic domain"/>
    <property type="match status" value="1"/>
</dbReference>
<keyword evidence="14" id="KW-1185">Reference proteome</keyword>
<evidence type="ECO:0000256" key="11">
    <source>
        <dbReference type="SAM" id="Phobius"/>
    </source>
</evidence>
<dbReference type="Pfam" id="PF01435">
    <property type="entry name" value="Peptidase_M48"/>
    <property type="match status" value="1"/>
</dbReference>
<keyword evidence="4" id="KW-0479">Metal-binding</keyword>
<protein>
    <submittedName>
        <fullName evidence="13">Heat shock protein HtpX</fullName>
    </submittedName>
</protein>
<keyword evidence="2 10" id="KW-0645">Protease</keyword>
<evidence type="ECO:0000256" key="5">
    <source>
        <dbReference type="ARBA" id="ARBA00022801"/>
    </source>
</evidence>
<dbReference type="AlphaFoldDB" id="A0A2P8CXI3"/>
<dbReference type="CDD" id="cd07327">
    <property type="entry name" value="M48B_HtpX_like"/>
    <property type="match status" value="1"/>
</dbReference>
<accession>A0A2P8CXI3</accession>
<evidence type="ECO:0000256" key="3">
    <source>
        <dbReference type="ARBA" id="ARBA00022692"/>
    </source>
</evidence>
<comment type="similarity">
    <text evidence="10">Belongs to the peptidase M48 family.</text>
</comment>
<evidence type="ECO:0000256" key="8">
    <source>
        <dbReference type="ARBA" id="ARBA00023049"/>
    </source>
</evidence>
<dbReference type="PANTHER" id="PTHR43221:SF2">
    <property type="entry name" value="PROTEASE HTPX HOMOLOG"/>
    <property type="match status" value="1"/>
</dbReference>
<dbReference type="RefSeq" id="WP_106586116.1">
    <property type="nucleotide sequence ID" value="NZ_PYGA01000025.1"/>
</dbReference>
<evidence type="ECO:0000259" key="12">
    <source>
        <dbReference type="Pfam" id="PF01435"/>
    </source>
</evidence>
<keyword evidence="6 10" id="KW-0862">Zinc</keyword>
<evidence type="ECO:0000256" key="1">
    <source>
        <dbReference type="ARBA" id="ARBA00022475"/>
    </source>
</evidence>
<dbReference type="PANTHER" id="PTHR43221">
    <property type="entry name" value="PROTEASE HTPX"/>
    <property type="match status" value="1"/>
</dbReference>
<feature type="transmembrane region" description="Helical" evidence="11">
    <location>
        <begin position="41"/>
        <end position="59"/>
    </location>
</feature>
<feature type="transmembrane region" description="Helical" evidence="11">
    <location>
        <begin position="12"/>
        <end position="35"/>
    </location>
</feature>
<evidence type="ECO:0000256" key="6">
    <source>
        <dbReference type="ARBA" id="ARBA00022833"/>
    </source>
</evidence>
<dbReference type="InterPro" id="IPR001915">
    <property type="entry name" value="Peptidase_M48"/>
</dbReference>
<keyword evidence="13" id="KW-0346">Stress response</keyword>
<evidence type="ECO:0000256" key="7">
    <source>
        <dbReference type="ARBA" id="ARBA00022989"/>
    </source>
</evidence>
<keyword evidence="8 10" id="KW-0482">Metalloprotease</keyword>
<dbReference type="GO" id="GO:0004222">
    <property type="term" value="F:metalloendopeptidase activity"/>
    <property type="evidence" value="ECO:0007669"/>
    <property type="project" value="InterPro"/>
</dbReference>
<dbReference type="EMBL" id="PYGA01000025">
    <property type="protein sequence ID" value="PSK89670.1"/>
    <property type="molecule type" value="Genomic_DNA"/>
</dbReference>